<dbReference type="InterPro" id="IPR052025">
    <property type="entry name" value="Xyloglucanase_GH74"/>
</dbReference>
<dbReference type="PANTHER" id="PTHR43739:SF5">
    <property type="entry name" value="EXO-ALPHA-SIALIDASE"/>
    <property type="match status" value="1"/>
</dbReference>
<comment type="caution">
    <text evidence="1">The sequence shown here is derived from an EMBL/GenBank/DDBJ whole genome shotgun (WGS) entry which is preliminary data.</text>
</comment>
<dbReference type="CDD" id="cd15482">
    <property type="entry name" value="Sialidase_non-viral"/>
    <property type="match status" value="1"/>
</dbReference>
<dbReference type="Gene3D" id="2.130.10.10">
    <property type="entry name" value="YVTN repeat-like/Quinoprotein amine dehydrogenase"/>
    <property type="match status" value="3"/>
</dbReference>
<dbReference type="PANTHER" id="PTHR43739">
    <property type="entry name" value="XYLOGLUCANASE (EUROFUNG)"/>
    <property type="match status" value="1"/>
</dbReference>
<dbReference type="GO" id="GO:0010411">
    <property type="term" value="P:xyloglucan metabolic process"/>
    <property type="evidence" value="ECO:0007669"/>
    <property type="project" value="TreeGrafter"/>
</dbReference>
<proteinExistence type="predicted"/>
<dbReference type="SUPFAM" id="SSF110296">
    <property type="entry name" value="Oligoxyloglucan reducing end-specific cellobiohydrolase"/>
    <property type="match status" value="1"/>
</dbReference>
<organism evidence="1">
    <name type="scientific">marine sediment metagenome</name>
    <dbReference type="NCBI Taxonomy" id="412755"/>
    <lineage>
        <taxon>unclassified sequences</taxon>
        <taxon>metagenomes</taxon>
        <taxon>ecological metagenomes</taxon>
    </lineage>
</organism>
<feature type="non-terminal residue" evidence="1">
    <location>
        <position position="242"/>
    </location>
</feature>
<protein>
    <recommendedName>
        <fullName evidence="2">Sortilin N-terminal domain-containing protein</fullName>
    </recommendedName>
</protein>
<dbReference type="EMBL" id="BARS01048637">
    <property type="protein sequence ID" value="GAG38648.1"/>
    <property type="molecule type" value="Genomic_DNA"/>
</dbReference>
<name>X0XPT4_9ZZZZ</name>
<evidence type="ECO:0000313" key="1">
    <source>
        <dbReference type="EMBL" id="GAG38648.1"/>
    </source>
</evidence>
<dbReference type="InterPro" id="IPR015943">
    <property type="entry name" value="WD40/YVTN_repeat-like_dom_sf"/>
</dbReference>
<dbReference type="AlphaFoldDB" id="X0XPT4"/>
<evidence type="ECO:0008006" key="2">
    <source>
        <dbReference type="Google" id="ProtNLM"/>
    </source>
</evidence>
<gene>
    <name evidence="1" type="ORF">S01H1_72858</name>
</gene>
<reference evidence="1" key="1">
    <citation type="journal article" date="2014" name="Front. Microbiol.">
        <title>High frequency of phylogenetically diverse reductive dehalogenase-homologous genes in deep subseafloor sedimentary metagenomes.</title>
        <authorList>
            <person name="Kawai M."/>
            <person name="Futagami T."/>
            <person name="Toyoda A."/>
            <person name="Takaki Y."/>
            <person name="Nishi S."/>
            <person name="Hori S."/>
            <person name="Arai W."/>
            <person name="Tsubouchi T."/>
            <person name="Morono Y."/>
            <person name="Uchiyama I."/>
            <person name="Ito T."/>
            <person name="Fujiyama A."/>
            <person name="Inagaki F."/>
            <person name="Takami H."/>
        </authorList>
    </citation>
    <scope>NUCLEOTIDE SEQUENCE</scope>
    <source>
        <strain evidence="1">Expedition CK06-06</strain>
    </source>
</reference>
<accession>X0XPT4</accession>
<sequence length="242" mass="26843">LTQGPDRALYVNNANHLYVSHDRARTWQRLRLSEGLEGRRPGDIGNMVVHPADPDILFVPVLNGVAVSRDGGQTWRVENAGMILTQVSLLAVDPIDPAVVYAASAGGEGTFRSENRGNTWTWLNSGGLPHPWADELLVHPTDPSTIYEIVDIADVYRTENAGDTWEIIWPQFRFSSIYALSTAPSDPSVLYACKNGFGLYKSEDGGDRWRFLHHSGVDYTYTIAVHPNDPDIVYSGYSPKPF</sequence>
<feature type="non-terminal residue" evidence="1">
    <location>
        <position position="1"/>
    </location>
</feature>